<dbReference type="InterPro" id="IPR014284">
    <property type="entry name" value="RNA_pol_sigma-70_dom"/>
</dbReference>
<organism evidence="10 11">
    <name type="scientific">Streptohalobacillus salinus</name>
    <dbReference type="NCBI Taxonomy" id="621096"/>
    <lineage>
        <taxon>Bacteria</taxon>
        <taxon>Bacillati</taxon>
        <taxon>Bacillota</taxon>
        <taxon>Bacilli</taxon>
        <taxon>Bacillales</taxon>
        <taxon>Bacillaceae</taxon>
        <taxon>Streptohalobacillus</taxon>
    </lineage>
</organism>
<dbReference type="NCBIfam" id="NF006148">
    <property type="entry name" value="PRK08295.1-5"/>
    <property type="match status" value="1"/>
</dbReference>
<evidence type="ECO:0000313" key="11">
    <source>
        <dbReference type="Proteomes" id="UP000247922"/>
    </source>
</evidence>
<proteinExistence type="inferred from homology"/>
<comment type="caution">
    <text evidence="10">The sequence shown here is derived from an EMBL/GenBank/DDBJ whole genome shotgun (WGS) entry which is preliminary data.</text>
</comment>
<dbReference type="NCBIfam" id="TIGR02859">
    <property type="entry name" value="spore_sigH"/>
    <property type="match status" value="1"/>
</dbReference>
<keyword evidence="5" id="KW-0238">DNA-binding</keyword>
<gene>
    <name evidence="10" type="ORF">DES38_11558</name>
</gene>
<sequence length="219" mass="25406">MYQQDLGMDNEQITYEQLSDERLTAYVKAGDPLALEYLIQKYRGFVRKKAGTYFLVGADYEDIVQEGMVGLYKAVRDFDDSYQASFRAFAELCVTRQMITAIKAATRLKHSPLNSYVSLDKPMYDEESERTLLDVLGDQQYVIDPEAQLISQEQKGIFHGKLDKALTSLEREVLYLYLEGLTYQEISTTLNRHVKSIDNALQRIKRKLERDFDWSLLKI</sequence>
<evidence type="ECO:0000256" key="4">
    <source>
        <dbReference type="ARBA" id="ARBA00023082"/>
    </source>
</evidence>
<dbReference type="InterPro" id="IPR013325">
    <property type="entry name" value="RNA_pol_sigma_r2"/>
</dbReference>
<dbReference type="NCBIfam" id="NF006147">
    <property type="entry name" value="PRK08295.1-4"/>
    <property type="match status" value="1"/>
</dbReference>
<dbReference type="PANTHER" id="PTHR30385">
    <property type="entry name" value="SIGMA FACTOR F FLAGELLAR"/>
    <property type="match status" value="1"/>
</dbReference>
<dbReference type="Pfam" id="PF04542">
    <property type="entry name" value="Sigma70_r2"/>
    <property type="match status" value="1"/>
</dbReference>
<evidence type="ECO:0000313" key="10">
    <source>
        <dbReference type="EMBL" id="PXW87738.1"/>
    </source>
</evidence>
<keyword evidence="6" id="KW-0804">Transcription</keyword>
<comment type="similarity">
    <text evidence="1">Belongs to the sigma-70 factor family.</text>
</comment>
<dbReference type="EMBL" id="QJJR01000015">
    <property type="protein sequence ID" value="PXW87738.1"/>
    <property type="molecule type" value="Genomic_DNA"/>
</dbReference>
<dbReference type="Gene3D" id="1.10.10.10">
    <property type="entry name" value="Winged helix-like DNA-binding domain superfamily/Winged helix DNA-binding domain"/>
    <property type="match status" value="1"/>
</dbReference>
<feature type="domain" description="RNA polymerase sigma-70" evidence="9">
    <location>
        <begin position="62"/>
        <end position="75"/>
    </location>
</feature>
<dbReference type="AlphaFoldDB" id="A0A2V3W3M7"/>
<evidence type="ECO:0000256" key="2">
    <source>
        <dbReference type="ARBA" id="ARBA00021245"/>
    </source>
</evidence>
<evidence type="ECO:0000256" key="3">
    <source>
        <dbReference type="ARBA" id="ARBA00023015"/>
    </source>
</evidence>
<evidence type="ECO:0000259" key="9">
    <source>
        <dbReference type="PROSITE" id="PS00715"/>
    </source>
</evidence>
<accession>A0A2V3W3M7</accession>
<evidence type="ECO:0000259" key="8">
    <source>
        <dbReference type="PROSITE" id="PS00622"/>
    </source>
</evidence>
<dbReference type="NCBIfam" id="NF006145">
    <property type="entry name" value="PRK08295.1-2"/>
    <property type="match status" value="1"/>
</dbReference>
<dbReference type="InterPro" id="IPR014218">
    <property type="entry name" value="RNA_pol_sigma-H"/>
</dbReference>
<keyword evidence="11" id="KW-1185">Reference proteome</keyword>
<dbReference type="PIRSF" id="PIRSF002939">
    <property type="entry name" value="RNA_polymerase_sigma-H_factor"/>
    <property type="match status" value="1"/>
</dbReference>
<evidence type="ECO:0000256" key="5">
    <source>
        <dbReference type="ARBA" id="ARBA00023125"/>
    </source>
</evidence>
<keyword evidence="4" id="KW-0731">Sigma factor</keyword>
<dbReference type="InterPro" id="IPR000792">
    <property type="entry name" value="Tscrpt_reg_LuxR_C"/>
</dbReference>
<dbReference type="SUPFAM" id="SSF88946">
    <property type="entry name" value="Sigma2 domain of RNA polymerase sigma factors"/>
    <property type="match status" value="1"/>
</dbReference>
<evidence type="ECO:0000256" key="6">
    <source>
        <dbReference type="ARBA" id="ARBA00023163"/>
    </source>
</evidence>
<dbReference type="InterPro" id="IPR016032">
    <property type="entry name" value="Sig_transdc_resp-reg_C-effctor"/>
</dbReference>
<dbReference type="GO" id="GO:0006352">
    <property type="term" value="P:DNA-templated transcription initiation"/>
    <property type="evidence" value="ECO:0007669"/>
    <property type="project" value="InterPro"/>
</dbReference>
<dbReference type="InterPro" id="IPR013249">
    <property type="entry name" value="RNA_pol_sigma70_r4_t2"/>
</dbReference>
<dbReference type="PROSITE" id="PS00622">
    <property type="entry name" value="HTH_LUXR_1"/>
    <property type="match status" value="1"/>
</dbReference>
<dbReference type="PROSITE" id="PS00715">
    <property type="entry name" value="SIGMA70_1"/>
    <property type="match status" value="1"/>
</dbReference>
<dbReference type="PANTHER" id="PTHR30385:SF1">
    <property type="entry name" value="RNA POLYMERASE SIGMA-H FACTOR"/>
    <property type="match status" value="1"/>
</dbReference>
<keyword evidence="3" id="KW-0805">Transcription regulation</keyword>
<dbReference type="InterPro" id="IPR036388">
    <property type="entry name" value="WH-like_DNA-bd_sf"/>
</dbReference>
<dbReference type="InterPro" id="IPR016371">
    <property type="entry name" value="RNA_pol_sigma-H_factor"/>
</dbReference>
<feature type="domain" description="HTH luxR-type" evidence="8">
    <location>
        <begin position="180"/>
        <end position="207"/>
    </location>
</feature>
<reference evidence="10 11" key="1">
    <citation type="submission" date="2018-05" db="EMBL/GenBank/DDBJ databases">
        <title>Genomic Encyclopedia of Type Strains, Phase IV (KMG-IV): sequencing the most valuable type-strain genomes for metagenomic binning, comparative biology and taxonomic classification.</title>
        <authorList>
            <person name="Goeker M."/>
        </authorList>
    </citation>
    <scope>NUCLEOTIDE SEQUENCE [LARGE SCALE GENOMIC DNA]</scope>
    <source>
        <strain evidence="10 11">DSM 22440</strain>
    </source>
</reference>
<dbReference type="Pfam" id="PF08281">
    <property type="entry name" value="Sigma70_r4_2"/>
    <property type="match status" value="1"/>
</dbReference>
<dbReference type="Gene3D" id="1.20.120.1810">
    <property type="match status" value="1"/>
</dbReference>
<dbReference type="InterPro" id="IPR000943">
    <property type="entry name" value="RNA_pol_sigma70"/>
</dbReference>
<dbReference type="SUPFAM" id="SSF46894">
    <property type="entry name" value="C-terminal effector domain of the bipartite response regulators"/>
    <property type="match status" value="1"/>
</dbReference>
<protein>
    <recommendedName>
        <fullName evidence="2">RNA polymerase sigma factor SigS</fullName>
    </recommendedName>
</protein>
<name>A0A2V3W3M7_9BACI</name>
<comment type="function">
    <text evidence="7">Sigma factors are initiation factors that promote the attachment of RNA polymerase to specific initiation sites and are then released. Sigma-S contributes to the protection against external stress, thus playing a role in cellular fitness and survival.</text>
</comment>
<dbReference type="GO" id="GO:0016987">
    <property type="term" value="F:sigma factor activity"/>
    <property type="evidence" value="ECO:0007669"/>
    <property type="project" value="UniProtKB-KW"/>
</dbReference>
<dbReference type="NCBIfam" id="TIGR02937">
    <property type="entry name" value="sigma70-ECF"/>
    <property type="match status" value="1"/>
</dbReference>
<evidence type="ECO:0000256" key="7">
    <source>
        <dbReference type="ARBA" id="ARBA00024701"/>
    </source>
</evidence>
<dbReference type="GO" id="GO:0003677">
    <property type="term" value="F:DNA binding"/>
    <property type="evidence" value="ECO:0007669"/>
    <property type="project" value="UniProtKB-KW"/>
</dbReference>
<dbReference type="InterPro" id="IPR007627">
    <property type="entry name" value="RNA_pol_sigma70_r2"/>
</dbReference>
<dbReference type="Proteomes" id="UP000247922">
    <property type="component" value="Unassembled WGS sequence"/>
</dbReference>
<evidence type="ECO:0000256" key="1">
    <source>
        <dbReference type="ARBA" id="ARBA00007788"/>
    </source>
</evidence>